<evidence type="ECO:0000256" key="2">
    <source>
        <dbReference type="ARBA" id="ARBA00022598"/>
    </source>
</evidence>
<organism evidence="4 5">
    <name type="scientific">Wandonia haliotis</name>
    <dbReference type="NCBI Taxonomy" id="574963"/>
    <lineage>
        <taxon>Bacteria</taxon>
        <taxon>Pseudomonadati</taxon>
        <taxon>Bacteroidota</taxon>
        <taxon>Flavobacteriia</taxon>
        <taxon>Flavobacteriales</taxon>
        <taxon>Crocinitomicaceae</taxon>
        <taxon>Wandonia</taxon>
    </lineage>
</organism>
<comment type="caution">
    <text evidence="4">The sequence shown here is derived from an EMBL/GenBank/DDBJ whole genome shotgun (WGS) entry which is preliminary data.</text>
</comment>
<dbReference type="RefSeq" id="WP_343785526.1">
    <property type="nucleotide sequence ID" value="NZ_BAAAFH010000003.1"/>
</dbReference>
<gene>
    <name evidence="4" type="ORF">GCM10009118_10330</name>
</gene>
<evidence type="ECO:0000256" key="1">
    <source>
        <dbReference type="ARBA" id="ARBA00006432"/>
    </source>
</evidence>
<dbReference type="PANTHER" id="PTHR43201">
    <property type="entry name" value="ACYL-COA SYNTHETASE"/>
    <property type="match status" value="1"/>
</dbReference>
<dbReference type="Pfam" id="PF00501">
    <property type="entry name" value="AMP-binding"/>
    <property type="match status" value="1"/>
</dbReference>
<evidence type="ECO:0000259" key="3">
    <source>
        <dbReference type="Pfam" id="PF00501"/>
    </source>
</evidence>
<keyword evidence="5" id="KW-1185">Reference proteome</keyword>
<dbReference type="PANTHER" id="PTHR43201:SF5">
    <property type="entry name" value="MEDIUM-CHAIN ACYL-COA LIGASE ACSF2, MITOCHONDRIAL"/>
    <property type="match status" value="1"/>
</dbReference>
<feature type="domain" description="AMP-dependent synthetase/ligase" evidence="3">
    <location>
        <begin position="13"/>
        <end position="180"/>
    </location>
</feature>
<dbReference type="Gene3D" id="3.30.300.30">
    <property type="match status" value="1"/>
</dbReference>
<accession>A0ABP3XYV5</accession>
<dbReference type="Gene3D" id="3.40.50.12780">
    <property type="entry name" value="N-terminal domain of ligase-like"/>
    <property type="match status" value="1"/>
</dbReference>
<reference evidence="5" key="1">
    <citation type="journal article" date="2019" name="Int. J. Syst. Evol. Microbiol.">
        <title>The Global Catalogue of Microorganisms (GCM) 10K type strain sequencing project: providing services to taxonomists for standard genome sequencing and annotation.</title>
        <authorList>
            <consortium name="The Broad Institute Genomics Platform"/>
            <consortium name="The Broad Institute Genome Sequencing Center for Infectious Disease"/>
            <person name="Wu L."/>
            <person name="Ma J."/>
        </authorList>
    </citation>
    <scope>NUCLEOTIDE SEQUENCE [LARGE SCALE GENOMIC DNA]</scope>
    <source>
        <strain evidence="5">JCM 16083</strain>
    </source>
</reference>
<dbReference type="SUPFAM" id="SSF56801">
    <property type="entry name" value="Acetyl-CoA synthetase-like"/>
    <property type="match status" value="1"/>
</dbReference>
<dbReference type="EMBL" id="BAAAFH010000003">
    <property type="protein sequence ID" value="GAA0874625.1"/>
    <property type="molecule type" value="Genomic_DNA"/>
</dbReference>
<sequence length="319" mass="35585">MNDELDSFLLEWHSDSPFIRQRTSGSTGAPKVIELPKTKMISSARMTLHFFGLHPDSTFLICLNPDYIAGKMMLVRSLTNHAKTLLTPPESPLDFPDEFQIDFAAMVPLQVEKCLKNSPEKLKKIRTIIIGGAPVSTALEKEIAAAGITAYATFGMTETTSHIAVRKLGDPNTSYEAIGQTRFSAGTDEQLIISSPELEIDYLETNDVVELINSTHFIWKGRKDFVINSGGIKLFPEEIEKKIETAGLTKRFFISGIPDEKLGEKAILIIESESPIDTTPYLVQLTKYEKPKAVLFTPHFRMTDSGKINRPATLKLFTF</sequence>
<proteinExistence type="inferred from homology"/>
<dbReference type="InterPro" id="IPR042099">
    <property type="entry name" value="ANL_N_sf"/>
</dbReference>
<evidence type="ECO:0000313" key="4">
    <source>
        <dbReference type="EMBL" id="GAA0874625.1"/>
    </source>
</evidence>
<dbReference type="InterPro" id="IPR045851">
    <property type="entry name" value="AMP-bd_C_sf"/>
</dbReference>
<name>A0ABP3XYV5_9FLAO</name>
<comment type="similarity">
    <text evidence="1">Belongs to the ATP-dependent AMP-binding enzyme family.</text>
</comment>
<dbReference type="InterPro" id="IPR000873">
    <property type="entry name" value="AMP-dep_synth/lig_dom"/>
</dbReference>
<dbReference type="Proteomes" id="UP001501126">
    <property type="component" value="Unassembled WGS sequence"/>
</dbReference>
<protein>
    <submittedName>
        <fullName evidence="4">AMP-binding protein</fullName>
    </submittedName>
</protein>
<evidence type="ECO:0000313" key="5">
    <source>
        <dbReference type="Proteomes" id="UP001501126"/>
    </source>
</evidence>
<keyword evidence="2" id="KW-0436">Ligase</keyword>